<dbReference type="Pfam" id="PF20036">
    <property type="entry name" value="Gp13-like"/>
    <property type="match status" value="1"/>
</dbReference>
<protein>
    <submittedName>
        <fullName evidence="1">Coat protein</fullName>
    </submittedName>
</protein>
<reference evidence="1 2" key="1">
    <citation type="submission" date="2019-09" db="EMBL/GenBank/DDBJ databases">
        <title>Complete genome sequence of Sporolactobacillus terrae 70-3.</title>
        <authorList>
            <person name="Tanaka N."/>
            <person name="Shiwa Y."/>
            <person name="Fujita N."/>
            <person name="Tanasupawat S."/>
        </authorList>
    </citation>
    <scope>NUCLEOTIDE SEQUENCE [LARGE SCALE GENOMIC DNA]</scope>
    <source>
        <strain evidence="1 2">70-3</strain>
    </source>
</reference>
<keyword evidence="1" id="KW-0167">Capsid protein</keyword>
<dbReference type="Proteomes" id="UP000326951">
    <property type="component" value="Chromosome"/>
</dbReference>
<evidence type="ECO:0000313" key="2">
    <source>
        <dbReference type="Proteomes" id="UP000326951"/>
    </source>
</evidence>
<keyword evidence="1" id="KW-0946">Virion</keyword>
<dbReference type="AlphaFoldDB" id="A0A5K7WT26"/>
<accession>A0A5K7WT26</accession>
<dbReference type="InterPro" id="IPR045404">
    <property type="entry name" value="Gp13-like"/>
</dbReference>
<name>A0A5K7WT26_9BACL</name>
<proteinExistence type="predicted"/>
<dbReference type="EMBL" id="AP021853">
    <property type="protein sequence ID" value="BBN97497.1"/>
    <property type="molecule type" value="Genomic_DNA"/>
</dbReference>
<gene>
    <name evidence="1" type="ORF">St703_02020</name>
</gene>
<evidence type="ECO:0000313" key="1">
    <source>
        <dbReference type="EMBL" id="BBN97497.1"/>
    </source>
</evidence>
<organism evidence="1 2">
    <name type="scientific">Sporolactobacillus terrae</name>
    <dbReference type="NCBI Taxonomy" id="269673"/>
    <lineage>
        <taxon>Bacteria</taxon>
        <taxon>Bacillati</taxon>
        <taxon>Bacillota</taxon>
        <taxon>Bacilli</taxon>
        <taxon>Bacillales</taxon>
        <taxon>Sporolactobacillaceae</taxon>
        <taxon>Sporolactobacillus</taxon>
    </lineage>
</organism>
<dbReference type="RefSeq" id="WP_152080075.1">
    <property type="nucleotide sequence ID" value="NZ_AP021853.1"/>
</dbReference>
<sequence>MGELKYKLNIQYFAKTQIQDVIVPEVFNPYVVQRTAELSALRRSGIISNNSELDRLASSGGRLINMPFWDDLTGDDEVLSDSGALTPQKITASQDVAVLLMRGKAWSANDLAKALSGDDPMRAIGDLVAEYWVRMEQKTLISILDGVFADNAANDDSDLVHNIATEDGDAAAEANKLSPEAIIDAATLLGDAAGKLTAIAVHSAVYANMQKQNLIDFEPTNTQNIGWGTYLGKTLIVDDGLTPVNGTESGKKYKTILFGQGAIGLGNGAAPVPTETDRDSLAGDDILINRRHYILHPRGIKFTDSSVADSSPTNAELANAENWDRVYEKKNIRLVELVTNG</sequence>